<dbReference type="HOGENOM" id="CLU_120793_0_0_2"/>
<dbReference type="Proteomes" id="UP000033058">
    <property type="component" value="Chromosome"/>
</dbReference>
<keyword evidence="1" id="KW-0808">Transferase</keyword>
<reference evidence="1 2" key="1">
    <citation type="submission" date="2014-07" db="EMBL/GenBank/DDBJ databases">
        <title>Methanogenic archaea and the global carbon cycle.</title>
        <authorList>
            <person name="Henriksen J.R."/>
            <person name="Luke J."/>
            <person name="Reinhart S."/>
            <person name="Benedict M.N."/>
            <person name="Youngblut N.D."/>
            <person name="Metcalf M.E."/>
            <person name="Whitaker R.J."/>
            <person name="Metcalf W.W."/>
        </authorList>
    </citation>
    <scope>NUCLEOTIDE SEQUENCE [LARGE SCALE GENOMIC DNA]</scope>
    <source>
        <strain evidence="1 2">WWM610</strain>
    </source>
</reference>
<dbReference type="PATRIC" id="fig|1434117.4.peg.1124"/>
<evidence type="ECO:0000313" key="1">
    <source>
        <dbReference type="EMBL" id="AKB39892.1"/>
    </source>
</evidence>
<gene>
    <name evidence="1" type="ORF">MSMAW_0901</name>
</gene>
<accession>A0A0E3PWJ0</accession>
<dbReference type="GeneID" id="68903331"/>
<sequence length="221" mass="24882">MNRNKIGVSILVLATLLIGMVLIPAASAQEGDKYSVTAEEAFKHANAHMISFIAADADFEEWNGAFIDPKPLELYDINGEKLYYQFSVYKDNNTIGKIYVCADKKLGHSVKAFEFNPKSFNATEAMIKSIEIAKNKYPTGEIKSTIMVVYSYPSIGAMTVVKDKNTGNEYRIFVDAYSLDIVEDETATETEPGVWSIYEHRLKNGVEEHLKEWQESDQLTK</sequence>
<proteinExistence type="predicted"/>
<dbReference type="EMBL" id="CP009509">
    <property type="protein sequence ID" value="AKB39892.1"/>
    <property type="molecule type" value="Genomic_DNA"/>
</dbReference>
<name>A0A0E3PWJ0_METMZ</name>
<dbReference type="AlphaFoldDB" id="A0A0E3PWJ0"/>
<evidence type="ECO:0000313" key="2">
    <source>
        <dbReference type="Proteomes" id="UP000033058"/>
    </source>
</evidence>
<dbReference type="RefSeq" id="WP_230625125.1">
    <property type="nucleotide sequence ID" value="NZ_CP009509.1"/>
</dbReference>
<dbReference type="GO" id="GO:0016740">
    <property type="term" value="F:transferase activity"/>
    <property type="evidence" value="ECO:0007669"/>
    <property type="project" value="UniProtKB-KW"/>
</dbReference>
<organism evidence="1 2">
    <name type="scientific">Methanosarcina mazei WWM610</name>
    <dbReference type="NCBI Taxonomy" id="1434117"/>
    <lineage>
        <taxon>Archaea</taxon>
        <taxon>Methanobacteriati</taxon>
        <taxon>Methanobacteriota</taxon>
        <taxon>Stenosarchaea group</taxon>
        <taxon>Methanomicrobia</taxon>
        <taxon>Methanosarcinales</taxon>
        <taxon>Methanosarcinaceae</taxon>
        <taxon>Methanosarcina</taxon>
    </lineage>
</organism>
<protein>
    <submittedName>
        <fullName evidence="1">GTPases-Sulfate adenylate transferase subunit 1</fullName>
    </submittedName>
</protein>